<keyword evidence="2" id="KW-0808">Transferase</keyword>
<feature type="chain" id="PRO_5021214998" evidence="1">
    <location>
        <begin position="20"/>
        <end position="69"/>
    </location>
</feature>
<feature type="signal peptide" evidence="1">
    <location>
        <begin position="1"/>
        <end position="19"/>
    </location>
</feature>
<protein>
    <submittedName>
        <fullName evidence="2">4-(Cytidine 5'-phospho)-2-C-methyl-D-erithritol kinase</fullName>
    </submittedName>
</protein>
<proteinExistence type="predicted"/>
<dbReference type="EMBL" id="AP019300">
    <property type="protein sequence ID" value="BBH02415.1"/>
    <property type="molecule type" value="Genomic_DNA"/>
</dbReference>
<dbReference type="AlphaFoldDB" id="A0A4Y1REG7"/>
<reference evidence="2" key="1">
    <citation type="journal article" date="2019" name="Science">
        <title>Mutation of a bHLH transcription factor allowed almond domestication.</title>
        <authorList>
            <person name="Sanchez-Perez R."/>
            <person name="Pavan S."/>
            <person name="Mazzeo R."/>
            <person name="Moldovan C."/>
            <person name="Aiese Cigliano R."/>
            <person name="Del Cueto J."/>
            <person name="Ricciardi F."/>
            <person name="Lotti C."/>
            <person name="Ricciardi L."/>
            <person name="Dicenta F."/>
            <person name="Lopez-Marques R.L."/>
            <person name="Lindberg Moller B."/>
        </authorList>
    </citation>
    <scope>NUCLEOTIDE SEQUENCE</scope>
</reference>
<name>A0A4Y1REG7_PRUDU</name>
<evidence type="ECO:0000313" key="2">
    <source>
        <dbReference type="EMBL" id="BBH02415.1"/>
    </source>
</evidence>
<organism evidence="2">
    <name type="scientific">Prunus dulcis</name>
    <name type="common">Almond</name>
    <name type="synonym">Amygdalus dulcis</name>
    <dbReference type="NCBI Taxonomy" id="3755"/>
    <lineage>
        <taxon>Eukaryota</taxon>
        <taxon>Viridiplantae</taxon>
        <taxon>Streptophyta</taxon>
        <taxon>Embryophyta</taxon>
        <taxon>Tracheophyta</taxon>
        <taxon>Spermatophyta</taxon>
        <taxon>Magnoliopsida</taxon>
        <taxon>eudicotyledons</taxon>
        <taxon>Gunneridae</taxon>
        <taxon>Pentapetalae</taxon>
        <taxon>rosids</taxon>
        <taxon>fabids</taxon>
        <taxon>Rosales</taxon>
        <taxon>Rosaceae</taxon>
        <taxon>Amygdaloideae</taxon>
        <taxon>Amygdaleae</taxon>
        <taxon>Prunus</taxon>
    </lineage>
</organism>
<keyword evidence="2" id="KW-0418">Kinase</keyword>
<accession>A0A4Y1REG7</accession>
<keyword evidence="1" id="KW-0732">Signal</keyword>
<evidence type="ECO:0000256" key="1">
    <source>
        <dbReference type="SAM" id="SignalP"/>
    </source>
</evidence>
<sequence>MVLFLCLEVEALLLGLVLQILPNSFMMTMNIEMCFCQRPTFSLVKKITGIQNLFEKCSWLILQFSQSIE</sequence>
<dbReference type="GO" id="GO:0016301">
    <property type="term" value="F:kinase activity"/>
    <property type="evidence" value="ECO:0007669"/>
    <property type="project" value="UniProtKB-KW"/>
</dbReference>
<gene>
    <name evidence="2" type="ORF">Prudu_012961</name>
</gene>